<reference evidence="16 17" key="1">
    <citation type="submission" date="2024-09" db="EMBL/GenBank/DDBJ databases">
        <authorList>
            <person name="Sun Q."/>
            <person name="Mori K."/>
        </authorList>
    </citation>
    <scope>NUCLEOTIDE SEQUENCE [LARGE SCALE GENOMIC DNA]</scope>
    <source>
        <strain evidence="16 17">CCM 7539</strain>
    </source>
</reference>
<comment type="similarity">
    <text evidence="3 14">Belongs to the Nth/MutY family.</text>
</comment>
<dbReference type="GO" id="GO:0000701">
    <property type="term" value="F:purine-specific mismatch base pair DNA N-glycosylase activity"/>
    <property type="evidence" value="ECO:0007669"/>
    <property type="project" value="UniProtKB-EC"/>
</dbReference>
<dbReference type="InterPro" id="IPR029119">
    <property type="entry name" value="MutY_C"/>
</dbReference>
<evidence type="ECO:0000256" key="10">
    <source>
        <dbReference type="ARBA" id="ARBA00023004"/>
    </source>
</evidence>
<dbReference type="CDD" id="cd03431">
    <property type="entry name" value="NUDIX_DNA_Glycosylase_C-MutY"/>
    <property type="match status" value="1"/>
</dbReference>
<dbReference type="PROSITE" id="PS00764">
    <property type="entry name" value="ENDONUCLEASE_III_1"/>
    <property type="match status" value="1"/>
</dbReference>
<evidence type="ECO:0000256" key="14">
    <source>
        <dbReference type="RuleBase" id="RU365096"/>
    </source>
</evidence>
<dbReference type="Gene3D" id="1.10.1670.10">
    <property type="entry name" value="Helix-hairpin-Helix base-excision DNA repair enzymes (C-terminal)"/>
    <property type="match status" value="1"/>
</dbReference>
<evidence type="ECO:0000256" key="9">
    <source>
        <dbReference type="ARBA" id="ARBA00022801"/>
    </source>
</evidence>
<dbReference type="InterPro" id="IPR003651">
    <property type="entry name" value="Endonuclease3_FeS-loop_motif"/>
</dbReference>
<dbReference type="Pfam" id="PF00730">
    <property type="entry name" value="HhH-GPD"/>
    <property type="match status" value="1"/>
</dbReference>
<keyword evidence="12" id="KW-0234">DNA repair</keyword>
<keyword evidence="17" id="KW-1185">Reference proteome</keyword>
<sequence length="371" mass="42464">MWIAESTPQAPFATAVLSWYAKYGRKTLPWQINKSLYGVWLSEIMLQQTQVATVIPYFERFMQHFPTVVALADASIDEVLHLWTGLGYYARARNLHRAAQIIRDQYQGAFPTEFSQVFALPGVGLSTAGAILSSCLDAPYPILDGNVKRVLTRYFAIEGWPGEKTVETILWQKSAMVTPQSQVTAFNQAMMDLGALVCTRSKPKCNLCPLARDCIAYRDNSWSAYPSKKPKKTLPERESYFLLLVERSRVLLQQRPAEGLWGGLYCFPQFETKEKLEHFLQQHHYQISEELPIFRHTFSHFHLDIHPVVVMNTPQERGLQKNVAESCAEYKQRVQNEREYWYDLADFSPPKIGLATPVKNLLLQLAANITK</sequence>
<comment type="caution">
    <text evidence="16">The sequence shown here is derived from an EMBL/GenBank/DDBJ whole genome shotgun (WGS) entry which is preliminary data.</text>
</comment>
<keyword evidence="13 14" id="KW-0326">Glycosidase</keyword>
<keyword evidence="6" id="KW-0004">4Fe-4S</keyword>
<evidence type="ECO:0000256" key="1">
    <source>
        <dbReference type="ARBA" id="ARBA00000843"/>
    </source>
</evidence>
<dbReference type="InterPro" id="IPR011257">
    <property type="entry name" value="DNA_glycosylase"/>
</dbReference>
<dbReference type="Gene3D" id="3.90.79.10">
    <property type="entry name" value="Nucleoside Triphosphate Pyrophosphohydrolase"/>
    <property type="match status" value="1"/>
</dbReference>
<dbReference type="InterPro" id="IPR015797">
    <property type="entry name" value="NUDIX_hydrolase-like_dom_sf"/>
</dbReference>
<dbReference type="SUPFAM" id="SSF48150">
    <property type="entry name" value="DNA-glycosylase"/>
    <property type="match status" value="1"/>
</dbReference>
<evidence type="ECO:0000256" key="12">
    <source>
        <dbReference type="ARBA" id="ARBA00023204"/>
    </source>
</evidence>
<evidence type="ECO:0000256" key="4">
    <source>
        <dbReference type="ARBA" id="ARBA00012045"/>
    </source>
</evidence>
<dbReference type="PANTHER" id="PTHR42944">
    <property type="entry name" value="ADENINE DNA GLYCOSYLASE"/>
    <property type="match status" value="1"/>
</dbReference>
<comment type="cofactor">
    <cofactor evidence="14">
        <name>[4Fe-4S] cluster</name>
        <dbReference type="ChEBI" id="CHEBI:49883"/>
    </cofactor>
    <text evidence="14">Binds 1 [4Fe-4S] cluster.</text>
</comment>
<keyword evidence="7" id="KW-0479">Metal-binding</keyword>
<proteinExistence type="inferred from homology"/>
<gene>
    <name evidence="16" type="primary">mutY</name>
    <name evidence="16" type="ORF">ACFFHK_03305</name>
</gene>
<dbReference type="NCBIfam" id="TIGR01084">
    <property type="entry name" value="mutY"/>
    <property type="match status" value="1"/>
</dbReference>
<evidence type="ECO:0000256" key="11">
    <source>
        <dbReference type="ARBA" id="ARBA00023014"/>
    </source>
</evidence>
<evidence type="ECO:0000256" key="8">
    <source>
        <dbReference type="ARBA" id="ARBA00022763"/>
    </source>
</evidence>
<evidence type="ECO:0000256" key="3">
    <source>
        <dbReference type="ARBA" id="ARBA00008343"/>
    </source>
</evidence>
<dbReference type="PANTHER" id="PTHR42944:SF1">
    <property type="entry name" value="ADENINE DNA GLYCOSYLASE"/>
    <property type="match status" value="1"/>
</dbReference>
<comment type="function">
    <text evidence="2">Adenine glycosylase active on G-A mispairs. MutY also corrects error-prone DNA synthesis past GO lesions which are due to the oxidatively damaged form of guanine: 7,8-dihydro-8-oxoguanine (8-oxo-dGTP).</text>
</comment>
<protein>
    <recommendedName>
        <fullName evidence="5 14">Adenine DNA glycosylase</fullName>
        <ecNumber evidence="4 14">3.2.2.31</ecNumber>
    </recommendedName>
</protein>
<dbReference type="InterPro" id="IPR003265">
    <property type="entry name" value="HhH-GPD_domain"/>
</dbReference>
<organism evidence="16 17">
    <name type="scientific">Gallibacterium trehalosifermentans</name>
    <dbReference type="NCBI Taxonomy" id="516935"/>
    <lineage>
        <taxon>Bacteria</taxon>
        <taxon>Pseudomonadati</taxon>
        <taxon>Pseudomonadota</taxon>
        <taxon>Gammaproteobacteria</taxon>
        <taxon>Pasteurellales</taxon>
        <taxon>Pasteurellaceae</taxon>
        <taxon>Gallibacterium</taxon>
    </lineage>
</organism>
<dbReference type="SUPFAM" id="SSF55811">
    <property type="entry name" value="Nudix"/>
    <property type="match status" value="1"/>
</dbReference>
<dbReference type="SMART" id="SM00478">
    <property type="entry name" value="ENDO3c"/>
    <property type="match status" value="1"/>
</dbReference>
<comment type="catalytic activity">
    <reaction evidence="1 14">
        <text>Hydrolyzes free adenine bases from 7,8-dihydro-8-oxoguanine:adenine mismatched double-stranded DNA, leaving an apurinic site.</text>
        <dbReference type="EC" id="3.2.2.31"/>
    </reaction>
</comment>
<feature type="domain" description="HhH-GPD" evidence="15">
    <location>
        <begin position="45"/>
        <end position="196"/>
    </location>
</feature>
<dbReference type="NCBIfam" id="NF008132">
    <property type="entry name" value="PRK10880.1"/>
    <property type="match status" value="1"/>
</dbReference>
<evidence type="ECO:0000256" key="7">
    <source>
        <dbReference type="ARBA" id="ARBA00022723"/>
    </source>
</evidence>
<evidence type="ECO:0000256" key="6">
    <source>
        <dbReference type="ARBA" id="ARBA00022485"/>
    </source>
</evidence>
<dbReference type="Proteomes" id="UP001589767">
    <property type="component" value="Unassembled WGS sequence"/>
</dbReference>
<dbReference type="RefSeq" id="WP_382369342.1">
    <property type="nucleotide sequence ID" value="NZ_JBHLWB010000003.1"/>
</dbReference>
<dbReference type="InterPro" id="IPR004035">
    <property type="entry name" value="Endouclease-III_FeS-bd_BS"/>
</dbReference>
<dbReference type="InterPro" id="IPR005760">
    <property type="entry name" value="A/G_AdeGlyc_MutY"/>
</dbReference>
<dbReference type="SMART" id="SM00525">
    <property type="entry name" value="FES"/>
    <property type="match status" value="1"/>
</dbReference>
<keyword evidence="8 14" id="KW-0227">DNA damage</keyword>
<evidence type="ECO:0000256" key="13">
    <source>
        <dbReference type="ARBA" id="ARBA00023295"/>
    </source>
</evidence>
<keyword evidence="11" id="KW-0411">Iron-sulfur</keyword>
<dbReference type="CDD" id="cd00056">
    <property type="entry name" value="ENDO3c"/>
    <property type="match status" value="1"/>
</dbReference>
<name>A0ABV6GZF1_9PAST</name>
<evidence type="ECO:0000259" key="15">
    <source>
        <dbReference type="SMART" id="SM00478"/>
    </source>
</evidence>
<keyword evidence="9 16" id="KW-0378">Hydrolase</keyword>
<evidence type="ECO:0000313" key="17">
    <source>
        <dbReference type="Proteomes" id="UP001589767"/>
    </source>
</evidence>
<dbReference type="InterPro" id="IPR023170">
    <property type="entry name" value="HhH_base_excis_C"/>
</dbReference>
<dbReference type="EMBL" id="JBHLWB010000003">
    <property type="protein sequence ID" value="MFC0308736.1"/>
    <property type="molecule type" value="Genomic_DNA"/>
</dbReference>
<dbReference type="InterPro" id="IPR044298">
    <property type="entry name" value="MIG/MutY"/>
</dbReference>
<accession>A0ABV6GZF1</accession>
<dbReference type="Pfam" id="PF14815">
    <property type="entry name" value="NUDIX_4"/>
    <property type="match status" value="1"/>
</dbReference>
<evidence type="ECO:0000313" key="16">
    <source>
        <dbReference type="EMBL" id="MFC0308736.1"/>
    </source>
</evidence>
<dbReference type="EC" id="3.2.2.31" evidence="4 14"/>
<evidence type="ECO:0000256" key="2">
    <source>
        <dbReference type="ARBA" id="ARBA00002933"/>
    </source>
</evidence>
<evidence type="ECO:0000256" key="5">
    <source>
        <dbReference type="ARBA" id="ARBA00022023"/>
    </source>
</evidence>
<dbReference type="Gene3D" id="1.10.340.30">
    <property type="entry name" value="Hypothetical protein, domain 2"/>
    <property type="match status" value="1"/>
</dbReference>
<keyword evidence="10 14" id="KW-0408">Iron</keyword>